<comment type="caution">
    <text evidence="1">The sequence shown here is derived from an EMBL/GenBank/DDBJ whole genome shotgun (WGS) entry which is preliminary data.</text>
</comment>
<dbReference type="EMBL" id="RAZT01000004">
    <property type="protein sequence ID" value="RKN33831.1"/>
    <property type="molecule type" value="Genomic_DNA"/>
</dbReference>
<sequence length="302" mass="32107">MGRSLLDTFTKKRELFGDHLRPVITKHQPQNILADLGTSTDGVNGRLTAWFGEGGHLPEKPASLIAAVEARLWPATVCAEMETFTRVTRRNSVADDNELVVLLATDTVAGLVSGLWTAVGIADGEHHRIRYVAEPASITPAPGVALVRVPYLDASNERGFITAMSGLGALGHALLPTSGGQPVNFRLHLSGGFKAAIPYLIGLAEGLRSFPPSQVADVEAYVLHDTSDNVIQLPLRTLYPDAIRNELAGFAPDGSRKGLPAERSMDGYAYTADLVGRTARLTPFGAGLRTLLGIPAEAIGRG</sequence>
<protein>
    <submittedName>
        <fullName evidence="1">Uncharacterized protein</fullName>
    </submittedName>
</protein>
<dbReference type="Gene3D" id="3.40.50.10770">
    <property type="entry name" value="Hypothetical protein VC1899 like domain (Restriction endonuclease-like)"/>
    <property type="match status" value="1"/>
</dbReference>
<gene>
    <name evidence="1" type="ORF">D7044_08715</name>
</gene>
<reference evidence="1 2" key="1">
    <citation type="submission" date="2018-09" db="EMBL/GenBank/DDBJ databases">
        <title>Micromonospora sp. nov. MS1-9, isolated from a root of Musa sp.</title>
        <authorList>
            <person name="Kuncharoen N."/>
            <person name="Kudo T."/>
            <person name="Ohkuma M."/>
            <person name="Yuki M."/>
            <person name="Tanasupawat S."/>
        </authorList>
    </citation>
    <scope>NUCLEOTIDE SEQUENCE [LARGE SCALE GENOMIC DNA]</scope>
    <source>
        <strain evidence="1 2">MS1-9</strain>
    </source>
</reference>
<dbReference type="Proteomes" id="UP000275865">
    <property type="component" value="Unassembled WGS sequence"/>
</dbReference>
<accession>A0A3A9Y8M4</accession>
<dbReference type="AlphaFoldDB" id="A0A3A9Y8M4"/>
<name>A0A3A9Y8M4_9ACTN</name>
<evidence type="ECO:0000313" key="2">
    <source>
        <dbReference type="Proteomes" id="UP000275865"/>
    </source>
</evidence>
<proteinExistence type="predicted"/>
<organism evidence="1 2">
    <name type="scientific">Micromonospora musae</name>
    <dbReference type="NCBI Taxonomy" id="1894970"/>
    <lineage>
        <taxon>Bacteria</taxon>
        <taxon>Bacillati</taxon>
        <taxon>Actinomycetota</taxon>
        <taxon>Actinomycetes</taxon>
        <taxon>Micromonosporales</taxon>
        <taxon>Micromonosporaceae</taxon>
        <taxon>Micromonospora</taxon>
    </lineage>
</organism>
<evidence type="ECO:0000313" key="1">
    <source>
        <dbReference type="EMBL" id="RKN33831.1"/>
    </source>
</evidence>